<feature type="signal peptide" evidence="1">
    <location>
        <begin position="1"/>
        <end position="21"/>
    </location>
</feature>
<dbReference type="OrthoDB" id="34016at2"/>
<dbReference type="AlphaFoldDB" id="A0A1G7EYD5"/>
<gene>
    <name evidence="2" type="ORF">SAMN04488243_1072</name>
</gene>
<evidence type="ECO:0000313" key="3">
    <source>
        <dbReference type="Proteomes" id="UP000199446"/>
    </source>
</evidence>
<protein>
    <recommendedName>
        <fullName evidence="4">Tetratricopeptide repeat-containing protein</fullName>
    </recommendedName>
</protein>
<proteinExistence type="predicted"/>
<feature type="chain" id="PRO_5011643515" description="Tetratricopeptide repeat-containing protein" evidence="1">
    <location>
        <begin position="22"/>
        <end position="144"/>
    </location>
</feature>
<name>A0A1G7EYD5_9DEIN</name>
<dbReference type="STRING" id="482827.SAMN04488243_1072"/>
<accession>A0A1G7EYD5</accession>
<evidence type="ECO:0008006" key="4">
    <source>
        <dbReference type="Google" id="ProtNLM"/>
    </source>
</evidence>
<keyword evidence="3" id="KW-1185">Reference proteome</keyword>
<sequence length="144" mass="15962">MKKAYLVWGMAALLSLGVAQQAGGLTLEGVEALRQEARKAYPVGFVDLAPWKRALEAAEALAKQNPNDLRALRLLAEIYTETQWAIRAWEAWMNYREKGGTWDEAARQAAAKVARTLAFYANQRGDRAEAERWAAQAQAVEAGQ</sequence>
<dbReference type="Proteomes" id="UP000199446">
    <property type="component" value="Unassembled WGS sequence"/>
</dbReference>
<reference evidence="3" key="1">
    <citation type="submission" date="2016-10" db="EMBL/GenBank/DDBJ databases">
        <authorList>
            <person name="Varghese N."/>
            <person name="Submissions S."/>
        </authorList>
    </citation>
    <scope>NUCLEOTIDE SEQUENCE [LARGE SCALE GENOMIC DNA]</scope>
    <source>
        <strain evidence="3">CGMCC 1.6992</strain>
    </source>
</reference>
<evidence type="ECO:0000256" key="1">
    <source>
        <dbReference type="SAM" id="SignalP"/>
    </source>
</evidence>
<organism evidence="2 3">
    <name type="scientific">Thermus arciformis</name>
    <dbReference type="NCBI Taxonomy" id="482827"/>
    <lineage>
        <taxon>Bacteria</taxon>
        <taxon>Thermotogati</taxon>
        <taxon>Deinococcota</taxon>
        <taxon>Deinococci</taxon>
        <taxon>Thermales</taxon>
        <taxon>Thermaceae</taxon>
        <taxon>Thermus</taxon>
    </lineage>
</organism>
<evidence type="ECO:0000313" key="2">
    <source>
        <dbReference type="EMBL" id="SDE68689.1"/>
    </source>
</evidence>
<keyword evidence="1" id="KW-0732">Signal</keyword>
<dbReference type="EMBL" id="FNBC01000007">
    <property type="protein sequence ID" value="SDE68689.1"/>
    <property type="molecule type" value="Genomic_DNA"/>
</dbReference>
<dbReference type="RefSeq" id="WP_014629713.1">
    <property type="nucleotide sequence ID" value="NZ_FNBC01000007.1"/>
</dbReference>